<organism evidence="1 2">
    <name type="scientific">Winogradskyella alexanderae</name>
    <dbReference type="NCBI Taxonomy" id="2877123"/>
    <lineage>
        <taxon>Bacteria</taxon>
        <taxon>Pseudomonadati</taxon>
        <taxon>Bacteroidota</taxon>
        <taxon>Flavobacteriia</taxon>
        <taxon>Flavobacteriales</taxon>
        <taxon>Flavobacteriaceae</taxon>
        <taxon>Winogradskyella</taxon>
    </lineage>
</organism>
<dbReference type="Proteomes" id="UP001198901">
    <property type="component" value="Unassembled WGS sequence"/>
</dbReference>
<protein>
    <recommendedName>
        <fullName evidence="3">Apea-like HEPN domain-containing protein</fullName>
    </recommendedName>
</protein>
<evidence type="ECO:0008006" key="3">
    <source>
        <dbReference type="Google" id="ProtNLM"/>
    </source>
</evidence>
<comment type="caution">
    <text evidence="1">The sequence shown here is derived from an EMBL/GenBank/DDBJ whole genome shotgun (WGS) entry which is preliminary data.</text>
</comment>
<evidence type="ECO:0000313" key="1">
    <source>
        <dbReference type="EMBL" id="MCA0132605.1"/>
    </source>
</evidence>
<name>A0ABS7XRF1_9FLAO</name>
<dbReference type="RefSeq" id="WP_224528286.1">
    <property type="nucleotide sequence ID" value="NZ_JAIUJR010000005.1"/>
</dbReference>
<evidence type="ECO:0000313" key="2">
    <source>
        <dbReference type="Proteomes" id="UP001198901"/>
    </source>
</evidence>
<sequence length="369" mass="43748">MPIYYTGKGLSNLELIKDGTNTFFKVSDKEGLNSILVEYQPILDEEYSYINFELILFENNYLNAENDVFQIFDKLAKIRLGWIFPLSNLEGKENDFYDNEHLNKYKYVAFQLLLLANEESITLKDDLEEFNISDIYKDNPIILILSKENTSKIPDFSIKNYIPSLSKYGYYKQNEIKNLLNFSQKNTYCLGYRGKVKLNLYKSQRDIESDRFFTELFSKHLKSLGHHLIRFHILYQIIEYILTERFDVVFNNLIQEFNDGDIVKNDFIEKINELGKERSNIKKVVDCLNENKTDFNIPNLERDCKDLLIAHKKKIRNTLGDLIYDVRNLIVHNYRDIEDEEIEIIENITHELELLTINIIEKYCPQQCL</sequence>
<dbReference type="EMBL" id="JAIUJR010000005">
    <property type="protein sequence ID" value="MCA0132605.1"/>
    <property type="molecule type" value="Genomic_DNA"/>
</dbReference>
<accession>A0ABS7XRF1</accession>
<reference evidence="2" key="1">
    <citation type="submission" date="2023-07" db="EMBL/GenBank/DDBJ databases">
        <authorList>
            <person name="Yue Y."/>
        </authorList>
    </citation>
    <scope>NUCLEOTIDE SEQUENCE [LARGE SCALE GENOMIC DNA]</scope>
    <source>
        <strain evidence="2">D23</strain>
    </source>
</reference>
<keyword evidence="2" id="KW-1185">Reference proteome</keyword>
<proteinExistence type="predicted"/>
<gene>
    <name evidence="1" type="ORF">LBU54_08410</name>
</gene>